<proteinExistence type="evidence at transcript level"/>
<sequence>MMRNTPARWACTCSLILVASSIITTLVAAITTSERERNFLRMLDVIDVDLVLSNQRIVTKYVRCVLRTGSCSPEGRDLKQALPHLFKNLCEQCNVRQTTGLRKIFRHVKLNRPDDWKKVMQIYDPKRENVSRLDIFIRNEKNNNSIPG</sequence>
<dbReference type="Gene3D" id="1.10.2080.10">
    <property type="entry name" value="Insect odorant-binding protein A10/Ejaculatory bulb-specific protein 3"/>
    <property type="match status" value="1"/>
</dbReference>
<organism evidence="2">
    <name type="scientific">Corythucha ciliata</name>
    <name type="common">Sycamore lace bug</name>
    <name type="synonym">Tingis ciliata</name>
    <dbReference type="NCBI Taxonomy" id="369451"/>
    <lineage>
        <taxon>Eukaryota</taxon>
        <taxon>Metazoa</taxon>
        <taxon>Ecdysozoa</taxon>
        <taxon>Arthropoda</taxon>
        <taxon>Hexapoda</taxon>
        <taxon>Insecta</taxon>
        <taxon>Pterygota</taxon>
        <taxon>Neoptera</taxon>
        <taxon>Paraneoptera</taxon>
        <taxon>Hemiptera</taxon>
        <taxon>Heteroptera</taxon>
        <taxon>Panheteroptera</taxon>
        <taxon>Cimicomorpha</taxon>
        <taxon>Tingidae</taxon>
        <taxon>Corythucha</taxon>
    </lineage>
</organism>
<dbReference type="EMBL" id="MG948451">
    <property type="protein sequence ID" value="AVM86438.1"/>
    <property type="molecule type" value="mRNA"/>
</dbReference>
<dbReference type="InterPro" id="IPR005055">
    <property type="entry name" value="A10/PebIII"/>
</dbReference>
<dbReference type="InterPro" id="IPR036682">
    <property type="entry name" value="OS_D_A10/PebIII_sf"/>
</dbReference>
<accession>A0A2S0M1E8</accession>
<dbReference type="SUPFAM" id="SSF100910">
    <property type="entry name" value="Chemosensory protein Csp2"/>
    <property type="match status" value="1"/>
</dbReference>
<keyword evidence="1" id="KW-0732">Signal</keyword>
<feature type="signal peptide" evidence="1">
    <location>
        <begin position="1"/>
        <end position="29"/>
    </location>
</feature>
<dbReference type="PANTHER" id="PTHR11257">
    <property type="entry name" value="CHEMOSENSORY PROTEIN-RELATED"/>
    <property type="match status" value="1"/>
</dbReference>
<reference evidence="2" key="1">
    <citation type="journal article" date="2018" name="Front. Physiol.">
        <title>Identification of an Alarm Pheromone-Binding Chemosensory Protein From the Invasive Sycamore Lace Bug Corythucha ciliata (Say).</title>
        <authorList>
            <person name="Li F."/>
            <person name="Fu N."/>
            <person name="Li D."/>
            <person name="Chang H."/>
            <person name="Qu C."/>
            <person name="Wang R."/>
            <person name="Xu Y."/>
            <person name="Luo C."/>
        </authorList>
    </citation>
    <scope>NUCLEOTIDE SEQUENCE</scope>
</reference>
<feature type="chain" id="PRO_5015746690" evidence="1">
    <location>
        <begin position="30"/>
        <end position="148"/>
    </location>
</feature>
<evidence type="ECO:0000313" key="2">
    <source>
        <dbReference type="EMBL" id="AVM86438.1"/>
    </source>
</evidence>
<dbReference type="AlphaFoldDB" id="A0A2S0M1E8"/>
<evidence type="ECO:0000256" key="1">
    <source>
        <dbReference type="SAM" id="SignalP"/>
    </source>
</evidence>
<dbReference type="Pfam" id="PF03392">
    <property type="entry name" value="OS-D"/>
    <property type="match status" value="1"/>
</dbReference>
<protein>
    <submittedName>
        <fullName evidence="2">Chemosensory protein</fullName>
    </submittedName>
</protein>
<dbReference type="PANTHER" id="PTHR11257:SF13">
    <property type="entry name" value="GEO07322P1"/>
    <property type="match status" value="1"/>
</dbReference>
<name>A0A2S0M1E8_CORCT</name>